<keyword evidence="2" id="KW-1133">Transmembrane helix</keyword>
<dbReference type="RefSeq" id="WP_128705665.1">
    <property type="nucleotide sequence ID" value="NZ_RLII01000001.1"/>
</dbReference>
<gene>
    <name evidence="3" type="ORF">EFD62_02175</name>
</gene>
<keyword evidence="2" id="KW-0472">Membrane</keyword>
<reference evidence="4" key="1">
    <citation type="submission" date="2018-11" db="EMBL/GenBank/DDBJ databases">
        <title>Genome sequencing of a novel mesophilic and cellulolytic organism within the genus Hungateiclostridium.</title>
        <authorList>
            <person name="Rettenmaier R."/>
            <person name="Liebl W."/>
            <person name="Zverlov V."/>
        </authorList>
    </citation>
    <scope>NUCLEOTIDE SEQUENCE [LARGE SCALE GENOMIC DNA]</scope>
    <source>
        <strain evidence="4">N2K1</strain>
    </source>
</reference>
<evidence type="ECO:0000256" key="2">
    <source>
        <dbReference type="SAM" id="Phobius"/>
    </source>
</evidence>
<feature type="compositionally biased region" description="Basic and acidic residues" evidence="1">
    <location>
        <begin position="1"/>
        <end position="20"/>
    </location>
</feature>
<organism evidence="3 4">
    <name type="scientific">Acetivibrio mesophilus</name>
    <dbReference type="NCBI Taxonomy" id="2487273"/>
    <lineage>
        <taxon>Bacteria</taxon>
        <taxon>Bacillati</taxon>
        <taxon>Bacillota</taxon>
        <taxon>Clostridia</taxon>
        <taxon>Eubacteriales</taxon>
        <taxon>Oscillospiraceae</taxon>
        <taxon>Acetivibrio</taxon>
    </lineage>
</organism>
<comment type="caution">
    <text evidence="3">The sequence shown here is derived from an EMBL/GenBank/DDBJ whole genome shotgun (WGS) entry which is preliminary data.</text>
</comment>
<feature type="transmembrane region" description="Helical" evidence="2">
    <location>
        <begin position="195"/>
        <end position="220"/>
    </location>
</feature>
<feature type="transmembrane region" description="Helical" evidence="2">
    <location>
        <begin position="88"/>
        <end position="112"/>
    </location>
</feature>
<keyword evidence="4" id="KW-1185">Reference proteome</keyword>
<evidence type="ECO:0000313" key="3">
    <source>
        <dbReference type="EMBL" id="RXE60747.1"/>
    </source>
</evidence>
<evidence type="ECO:0000256" key="1">
    <source>
        <dbReference type="SAM" id="MobiDB-lite"/>
    </source>
</evidence>
<accession>A0A4Q0I9J6</accession>
<dbReference type="PANTHER" id="PTHR33802:SF1">
    <property type="entry name" value="XK-RELATED PROTEIN"/>
    <property type="match status" value="1"/>
</dbReference>
<protein>
    <submittedName>
        <fullName evidence="3">Tryptophan-rich sensory protein</fullName>
    </submittedName>
</protein>
<dbReference type="EMBL" id="RLII01000001">
    <property type="protein sequence ID" value="RXE60747.1"/>
    <property type="molecule type" value="Genomic_DNA"/>
</dbReference>
<dbReference type="OrthoDB" id="5189031at2"/>
<proteinExistence type="predicted"/>
<feature type="transmembrane region" description="Helical" evidence="2">
    <location>
        <begin position="278"/>
        <end position="299"/>
    </location>
</feature>
<feature type="transmembrane region" description="Helical" evidence="2">
    <location>
        <begin position="155"/>
        <end position="174"/>
    </location>
</feature>
<sequence>MEENIEGKAESNLEANRDNTVENTVENTAETTLEIPSDNDAENNSVSTFTKVHTTVSFAVMVFINFFANVVPFNKMTTGEVSDFYPNLFAPAGVAFSIWRVIYLLLAAYTIYQFDLFKKKDRIFSKDLIEKIGIFFSISSITNTAWIFAWHYNSIGMSLILIAIILVCLIFINLKLNKANLVTREKLFLKLPFSIYFGWITIAAIANTVIFLSSIGWNWFGIPESVWTILVLLLTLLIGGIVIFKKQDFAYGLSIIWAFIGILIRHTSEDGFGGKYPVIIIVLIISIILLLITNVYVLVSDKEKLKSFRLFKRLK</sequence>
<dbReference type="PANTHER" id="PTHR33802">
    <property type="entry name" value="SI:CH211-161H7.5-RELATED"/>
    <property type="match status" value="1"/>
</dbReference>
<feature type="transmembrane region" description="Helical" evidence="2">
    <location>
        <begin position="226"/>
        <end position="244"/>
    </location>
</feature>
<feature type="transmembrane region" description="Helical" evidence="2">
    <location>
        <begin position="52"/>
        <end position="68"/>
    </location>
</feature>
<feature type="region of interest" description="Disordered" evidence="1">
    <location>
        <begin position="1"/>
        <end position="23"/>
    </location>
</feature>
<feature type="transmembrane region" description="Helical" evidence="2">
    <location>
        <begin position="132"/>
        <end position="149"/>
    </location>
</feature>
<dbReference type="AlphaFoldDB" id="A0A4Q0I9J6"/>
<dbReference type="Proteomes" id="UP000289166">
    <property type="component" value="Unassembled WGS sequence"/>
</dbReference>
<name>A0A4Q0I9J6_9FIRM</name>
<keyword evidence="2" id="KW-0812">Transmembrane</keyword>
<evidence type="ECO:0000313" key="4">
    <source>
        <dbReference type="Proteomes" id="UP000289166"/>
    </source>
</evidence>
<feature type="transmembrane region" description="Helical" evidence="2">
    <location>
        <begin position="249"/>
        <end position="266"/>
    </location>
</feature>